<dbReference type="PANTHER" id="PTHR30055">
    <property type="entry name" value="HTH-TYPE TRANSCRIPTIONAL REGULATOR RUTR"/>
    <property type="match status" value="1"/>
</dbReference>
<dbReference type="InterPro" id="IPR001647">
    <property type="entry name" value="HTH_TetR"/>
</dbReference>
<evidence type="ECO:0000256" key="1">
    <source>
        <dbReference type="ARBA" id="ARBA00023125"/>
    </source>
</evidence>
<dbReference type="PRINTS" id="PR00455">
    <property type="entry name" value="HTHTETR"/>
</dbReference>
<dbReference type="RefSeq" id="WP_043079645.1">
    <property type="nucleotide sequence ID" value="NZ_CP011530.1"/>
</dbReference>
<comment type="caution">
    <text evidence="4">The sequence shown here is derived from an EMBL/GenBank/DDBJ whole genome shotgun (WGS) entry which is preliminary data.</text>
</comment>
<dbReference type="GeneID" id="45764939"/>
<dbReference type="PANTHER" id="PTHR30055:SF226">
    <property type="entry name" value="HTH-TYPE TRANSCRIPTIONAL REGULATOR PKSA"/>
    <property type="match status" value="1"/>
</dbReference>
<keyword evidence="1 2" id="KW-0238">DNA-binding</keyword>
<dbReference type="EMBL" id="LJFS01000076">
    <property type="protein sequence ID" value="KPG20904.1"/>
    <property type="molecule type" value="Genomic_DNA"/>
</dbReference>
<evidence type="ECO:0000256" key="2">
    <source>
        <dbReference type="PROSITE-ProRule" id="PRU00335"/>
    </source>
</evidence>
<gene>
    <name evidence="4" type="ORF">AN908_19805</name>
    <name evidence="5" type="ORF">AN912_29740</name>
</gene>
<evidence type="ECO:0000313" key="5">
    <source>
        <dbReference type="EMBL" id="KPG20904.1"/>
    </source>
</evidence>
<organism evidence="4 6">
    <name type="scientific">Mycobacteroides immunogenum</name>
    <dbReference type="NCBI Taxonomy" id="83262"/>
    <lineage>
        <taxon>Bacteria</taxon>
        <taxon>Bacillati</taxon>
        <taxon>Actinomycetota</taxon>
        <taxon>Actinomycetes</taxon>
        <taxon>Mycobacteriales</taxon>
        <taxon>Mycobacteriaceae</taxon>
        <taxon>Mycobacteroides</taxon>
    </lineage>
</organism>
<evidence type="ECO:0000313" key="6">
    <source>
        <dbReference type="Proteomes" id="UP000037843"/>
    </source>
</evidence>
<accession>A0A7V8LM43</accession>
<dbReference type="Proteomes" id="UP000037843">
    <property type="component" value="Unassembled WGS sequence"/>
</dbReference>
<reference evidence="6 7" key="1">
    <citation type="submission" date="2015-09" db="EMBL/GenBank/DDBJ databases">
        <title>Genome Sequences of Mycobacterium immunogenum Isolates, Recuperated from a Chloraminated Drinking Water Distribution System Simulator Subjected to Episodes of Nitrification.</title>
        <authorList>
            <person name="Gomez-Alvarez V."/>
            <person name="Revetta R.P."/>
        </authorList>
    </citation>
    <scope>NUCLEOTIDE SEQUENCE [LARGE SCALE GENOMIC DNA]</scope>
    <source>
        <strain evidence="4 6">H008</strain>
        <strain evidence="5 7">H076</strain>
    </source>
</reference>
<dbReference type="InterPro" id="IPR009057">
    <property type="entry name" value="Homeodomain-like_sf"/>
</dbReference>
<dbReference type="AlphaFoldDB" id="A0A7V8LM43"/>
<dbReference type="InterPro" id="IPR050109">
    <property type="entry name" value="HTH-type_TetR-like_transc_reg"/>
</dbReference>
<dbReference type="Proteomes" id="UP000037962">
    <property type="component" value="Unassembled WGS sequence"/>
</dbReference>
<dbReference type="OrthoDB" id="2356263at2"/>
<evidence type="ECO:0000259" key="3">
    <source>
        <dbReference type="PROSITE" id="PS50977"/>
    </source>
</evidence>
<dbReference type="Pfam" id="PF00440">
    <property type="entry name" value="TetR_N"/>
    <property type="match status" value="1"/>
</dbReference>
<name>A0A7V8LM43_9MYCO</name>
<dbReference type="Gene3D" id="1.10.357.10">
    <property type="entry name" value="Tetracycline Repressor, domain 2"/>
    <property type="match status" value="1"/>
</dbReference>
<keyword evidence="7" id="KW-1185">Reference proteome</keyword>
<feature type="DNA-binding region" description="H-T-H motif" evidence="2">
    <location>
        <begin position="40"/>
        <end position="59"/>
    </location>
</feature>
<evidence type="ECO:0000313" key="4">
    <source>
        <dbReference type="EMBL" id="KPG06864.1"/>
    </source>
</evidence>
<dbReference type="EMBL" id="LJFO01000012">
    <property type="protein sequence ID" value="KPG06864.1"/>
    <property type="molecule type" value="Genomic_DNA"/>
</dbReference>
<sequence length="207" mass="22547">MTPASGSGRAPQNENGIATHQRIMDAALDVLSTSGWRNASVAEVAARAGVTRGAIQHHFKDRDGLFTAAISYILNMRVHQIEALVQTRHPNLEQTRAIIREIIELHQGPTFKAALQLCIAASDDPILQPRVAAMELEVGARGFWALISVLELDGNNATVRTTVQAFLDCARGLGLAGMLNDDSRRRQHLADHWAETLSQLRSPSTAQ</sequence>
<dbReference type="GO" id="GO:0003700">
    <property type="term" value="F:DNA-binding transcription factor activity"/>
    <property type="evidence" value="ECO:0007669"/>
    <property type="project" value="TreeGrafter"/>
</dbReference>
<dbReference type="PROSITE" id="PS50977">
    <property type="entry name" value="HTH_TETR_2"/>
    <property type="match status" value="1"/>
</dbReference>
<dbReference type="KEGG" id="miz:BAB75_13785"/>
<evidence type="ECO:0000313" key="7">
    <source>
        <dbReference type="Proteomes" id="UP000037962"/>
    </source>
</evidence>
<protein>
    <submittedName>
        <fullName evidence="4">TetR family transcriptional regulator</fullName>
    </submittedName>
</protein>
<dbReference type="SUPFAM" id="SSF46689">
    <property type="entry name" value="Homeodomain-like"/>
    <property type="match status" value="1"/>
</dbReference>
<dbReference type="GO" id="GO:0000976">
    <property type="term" value="F:transcription cis-regulatory region binding"/>
    <property type="evidence" value="ECO:0007669"/>
    <property type="project" value="TreeGrafter"/>
</dbReference>
<feature type="domain" description="HTH tetR-type" evidence="3">
    <location>
        <begin position="17"/>
        <end position="77"/>
    </location>
</feature>
<proteinExistence type="predicted"/>